<proteinExistence type="predicted"/>
<dbReference type="EMBL" id="SZPU01000067">
    <property type="protein sequence ID" value="TKI63557.1"/>
    <property type="molecule type" value="Genomic_DNA"/>
</dbReference>
<dbReference type="RefSeq" id="WP_107894075.1">
    <property type="nucleotide sequence ID" value="NZ_PYWM01000002.1"/>
</dbReference>
<sequence>MGSLCNCKELVQIKVEADIGADPLWCKVCGFNLDMDKMEISDSLKIQLRSWINDYGAWINVDSDSLIVGGENLEKQHNEIGLRLTEKVISEIKNKKIVFQPSSIYESFGDYTSDEKLI</sequence>
<dbReference type="Proteomes" id="UP000308744">
    <property type="component" value="Unassembled WGS sequence"/>
</dbReference>
<organism evidence="1 2">
    <name type="scientific">Lysinibacillus mangiferihumi</name>
    <dbReference type="NCBI Taxonomy" id="1130819"/>
    <lineage>
        <taxon>Bacteria</taxon>
        <taxon>Bacillati</taxon>
        <taxon>Bacillota</taxon>
        <taxon>Bacilli</taxon>
        <taxon>Bacillales</taxon>
        <taxon>Bacillaceae</taxon>
        <taxon>Lysinibacillus</taxon>
    </lineage>
</organism>
<comment type="caution">
    <text evidence="1">The sequence shown here is derived from an EMBL/GenBank/DDBJ whole genome shotgun (WGS) entry which is preliminary data.</text>
</comment>
<gene>
    <name evidence="1" type="ORF">FC756_18000</name>
</gene>
<accession>A0A4U2YQ88</accession>
<protein>
    <submittedName>
        <fullName evidence="1">Uncharacterized protein</fullName>
    </submittedName>
</protein>
<name>A0A4U2YQ88_9BACI</name>
<reference evidence="1 2" key="1">
    <citation type="submission" date="2019-04" db="EMBL/GenBank/DDBJ databases">
        <title>Lysinibacillus genome sequencing.</title>
        <authorList>
            <person name="Dunlap C."/>
        </authorList>
    </citation>
    <scope>NUCLEOTIDE SEQUENCE [LARGE SCALE GENOMIC DNA]</scope>
    <source>
        <strain evidence="1 2">CCTCC AB 2010389</strain>
    </source>
</reference>
<evidence type="ECO:0000313" key="2">
    <source>
        <dbReference type="Proteomes" id="UP000308744"/>
    </source>
</evidence>
<dbReference type="AlphaFoldDB" id="A0A4U2YQ88"/>
<evidence type="ECO:0000313" key="1">
    <source>
        <dbReference type="EMBL" id="TKI63557.1"/>
    </source>
</evidence>
<keyword evidence="2" id="KW-1185">Reference proteome</keyword>